<comment type="caution">
    <text evidence="1">The sequence shown here is derived from an EMBL/GenBank/DDBJ whole genome shotgun (WGS) entry which is preliminary data.</text>
</comment>
<proteinExistence type="predicted"/>
<keyword evidence="2" id="KW-1185">Reference proteome</keyword>
<accession>A0A9P7GWT3</accession>
<dbReference type="Proteomes" id="UP000782241">
    <property type="component" value="Unassembled WGS sequence"/>
</dbReference>
<evidence type="ECO:0000313" key="1">
    <source>
        <dbReference type="EMBL" id="KAG5654835.1"/>
    </source>
</evidence>
<protein>
    <submittedName>
        <fullName evidence="1">Uncharacterized protein</fullName>
    </submittedName>
</protein>
<dbReference type="AlphaFoldDB" id="A0A9P7GWT3"/>
<gene>
    <name evidence="1" type="ORF">KAF25_009212</name>
</gene>
<dbReference type="EMBL" id="JAGPUO010000048">
    <property type="protein sequence ID" value="KAG5654835.1"/>
    <property type="molecule type" value="Genomic_DNA"/>
</dbReference>
<sequence length="90" mass="9892">MCNQHQSKTMCHFIPAYILENIAHSQAVPEKARQAAISTLSADQRFREHRMHILDSDGPPTILGDPNVPAAQAPIVRSDIAPNSDPDHIS</sequence>
<organism evidence="1 2">
    <name type="scientific">Fusarium avenaceum</name>
    <dbReference type="NCBI Taxonomy" id="40199"/>
    <lineage>
        <taxon>Eukaryota</taxon>
        <taxon>Fungi</taxon>
        <taxon>Dikarya</taxon>
        <taxon>Ascomycota</taxon>
        <taxon>Pezizomycotina</taxon>
        <taxon>Sordariomycetes</taxon>
        <taxon>Hypocreomycetidae</taxon>
        <taxon>Hypocreales</taxon>
        <taxon>Nectriaceae</taxon>
        <taxon>Fusarium</taxon>
        <taxon>Fusarium tricinctum species complex</taxon>
    </lineage>
</organism>
<evidence type="ECO:0000313" key="2">
    <source>
        <dbReference type="Proteomes" id="UP000782241"/>
    </source>
</evidence>
<reference evidence="1" key="1">
    <citation type="submission" date="2021-04" db="EMBL/GenBank/DDBJ databases">
        <title>Draft genome of Fusarium avenaceum strain F156N33, isolated from an atmospheric sample in Virginia.</title>
        <authorList>
            <person name="Yang S."/>
            <person name="Vinatzer B.A."/>
            <person name="Coleman J."/>
        </authorList>
    </citation>
    <scope>NUCLEOTIDE SEQUENCE</scope>
    <source>
        <strain evidence="1">F156N33</strain>
    </source>
</reference>
<name>A0A9P7GWT3_9HYPO</name>